<proteinExistence type="predicted"/>
<evidence type="ECO:0000313" key="1">
    <source>
        <dbReference type="EMBL" id="RIY34849.1"/>
    </source>
</evidence>
<dbReference type="Proteomes" id="UP000265964">
    <property type="component" value="Unassembled WGS sequence"/>
</dbReference>
<reference evidence="1 2" key="1">
    <citation type="submission" date="2017-08" db="EMBL/GenBank/DDBJ databases">
        <title>Reclassification of Bisgaard taxon 37 and 44.</title>
        <authorList>
            <person name="Christensen H."/>
        </authorList>
    </citation>
    <scope>NUCLEOTIDE SEQUENCE [LARGE SCALE GENOMIC DNA]</scope>
    <source>
        <strain evidence="1 2">EEAB3T1</strain>
    </source>
</reference>
<comment type="caution">
    <text evidence="1">The sequence shown here is derived from an EMBL/GenBank/DDBJ whole genome shotgun (WGS) entry which is preliminary data.</text>
</comment>
<sequence length="232" mass="26527">MQRKESLSWKSPVNLIRVGKLLGGLGVAMLLFACNKQEPRINPHLITNKITSLDDKTLERLVAVDARVADENNGAFKRLFQSEQLATVDTTQSDGEQQLAMLIAYYQAINGEVAAKFDAQGFYLLPQEFDDFEYYSQVCYFAYSTDNASALREVLPEADTKCYIMVHLMLPISNYFTREQVYSLNAYSQKAYMTKEQWQSIITNQAGFIYEEPTPELIEQLNQRIIQEASEE</sequence>
<protein>
    <recommendedName>
        <fullName evidence="3">Lipoprotein</fullName>
    </recommendedName>
</protein>
<evidence type="ECO:0008006" key="3">
    <source>
        <dbReference type="Google" id="ProtNLM"/>
    </source>
</evidence>
<dbReference type="EMBL" id="NRJF01000123">
    <property type="protein sequence ID" value="RIY34849.1"/>
    <property type="molecule type" value="Genomic_DNA"/>
</dbReference>
<organism evidence="1 2">
    <name type="scientific">Psittacicella gerlachiana</name>
    <dbReference type="NCBI Taxonomy" id="2028574"/>
    <lineage>
        <taxon>Bacteria</taxon>
        <taxon>Pseudomonadati</taxon>
        <taxon>Pseudomonadota</taxon>
        <taxon>Gammaproteobacteria</taxon>
        <taxon>Pasteurellales</taxon>
        <taxon>Psittacicellaceae</taxon>
        <taxon>Psittacicella</taxon>
    </lineage>
</organism>
<evidence type="ECO:0000313" key="2">
    <source>
        <dbReference type="Proteomes" id="UP000265964"/>
    </source>
</evidence>
<keyword evidence="2" id="KW-1185">Reference proteome</keyword>
<gene>
    <name evidence="1" type="ORF">CKF59_04630</name>
</gene>
<dbReference type="PROSITE" id="PS51257">
    <property type="entry name" value="PROKAR_LIPOPROTEIN"/>
    <property type="match status" value="1"/>
</dbReference>
<accession>A0A3A1YCA5</accession>
<name>A0A3A1YCA5_9GAMM</name>
<dbReference type="AlphaFoldDB" id="A0A3A1YCA5"/>
<dbReference type="RefSeq" id="WP_119534806.1">
    <property type="nucleotide sequence ID" value="NZ_NRJF01000123.1"/>
</dbReference>